<comment type="caution">
    <text evidence="2">The sequence shown here is derived from an EMBL/GenBank/DDBJ whole genome shotgun (WGS) entry which is preliminary data.</text>
</comment>
<evidence type="ECO:0000259" key="1">
    <source>
        <dbReference type="PROSITE" id="PS50042"/>
    </source>
</evidence>
<dbReference type="RefSeq" id="WP_378252844.1">
    <property type="nucleotide sequence ID" value="NZ_JBHSIT010000002.1"/>
</dbReference>
<proteinExistence type="predicted"/>
<accession>A0ABV9TUH1</accession>
<keyword evidence="3" id="KW-1185">Reference proteome</keyword>
<sequence>MTPVVASSLARHPFLHDVKGRHLDRLARAARQIEVPERHRFFEEGGRADRFWLIETGRVGLDMHVPGRGLVLVETFGRDAVLGWSWLFPPFEWRFGARALSPVRAVEFDGKLVRTLCAADPELGHELTRRFAEVMLDRLQATRLRLLDVYAHPGQTRPGETLWPDR</sequence>
<evidence type="ECO:0000313" key="2">
    <source>
        <dbReference type="EMBL" id="MFC4907103.1"/>
    </source>
</evidence>
<dbReference type="Proteomes" id="UP001595872">
    <property type="component" value="Unassembled WGS sequence"/>
</dbReference>
<dbReference type="CDD" id="cd00038">
    <property type="entry name" value="CAP_ED"/>
    <property type="match status" value="1"/>
</dbReference>
<evidence type="ECO:0000313" key="3">
    <source>
        <dbReference type="Proteomes" id="UP001595872"/>
    </source>
</evidence>
<dbReference type="EMBL" id="JBHSIT010000002">
    <property type="protein sequence ID" value="MFC4907103.1"/>
    <property type="molecule type" value="Genomic_DNA"/>
</dbReference>
<protein>
    <submittedName>
        <fullName evidence="2">Crp/Fnr family transcriptional regulator</fullName>
    </submittedName>
</protein>
<organism evidence="2 3">
    <name type="scientific">Actinomadura gamaensis</name>
    <dbReference type="NCBI Taxonomy" id="1763541"/>
    <lineage>
        <taxon>Bacteria</taxon>
        <taxon>Bacillati</taxon>
        <taxon>Actinomycetota</taxon>
        <taxon>Actinomycetes</taxon>
        <taxon>Streptosporangiales</taxon>
        <taxon>Thermomonosporaceae</taxon>
        <taxon>Actinomadura</taxon>
    </lineage>
</organism>
<dbReference type="Gene3D" id="2.60.120.10">
    <property type="entry name" value="Jelly Rolls"/>
    <property type="match status" value="1"/>
</dbReference>
<feature type="domain" description="Cyclic nucleotide-binding" evidence="1">
    <location>
        <begin position="14"/>
        <end position="134"/>
    </location>
</feature>
<gene>
    <name evidence="2" type="ORF">ACFPCY_07215</name>
</gene>
<dbReference type="InterPro" id="IPR018490">
    <property type="entry name" value="cNMP-bd_dom_sf"/>
</dbReference>
<dbReference type="SUPFAM" id="SSF51206">
    <property type="entry name" value="cAMP-binding domain-like"/>
    <property type="match status" value="1"/>
</dbReference>
<dbReference type="InterPro" id="IPR000595">
    <property type="entry name" value="cNMP-bd_dom"/>
</dbReference>
<dbReference type="InterPro" id="IPR014710">
    <property type="entry name" value="RmlC-like_jellyroll"/>
</dbReference>
<reference evidence="3" key="1">
    <citation type="journal article" date="2019" name="Int. J. Syst. Evol. Microbiol.">
        <title>The Global Catalogue of Microorganisms (GCM) 10K type strain sequencing project: providing services to taxonomists for standard genome sequencing and annotation.</title>
        <authorList>
            <consortium name="The Broad Institute Genomics Platform"/>
            <consortium name="The Broad Institute Genome Sequencing Center for Infectious Disease"/>
            <person name="Wu L."/>
            <person name="Ma J."/>
        </authorList>
    </citation>
    <scope>NUCLEOTIDE SEQUENCE [LARGE SCALE GENOMIC DNA]</scope>
    <source>
        <strain evidence="3">KLKA75</strain>
    </source>
</reference>
<name>A0ABV9TUH1_9ACTN</name>
<dbReference type="PROSITE" id="PS50042">
    <property type="entry name" value="CNMP_BINDING_3"/>
    <property type="match status" value="1"/>
</dbReference>
<dbReference type="Pfam" id="PF00027">
    <property type="entry name" value="cNMP_binding"/>
    <property type="match status" value="1"/>
</dbReference>